<evidence type="ECO:0000256" key="3">
    <source>
        <dbReference type="ARBA" id="ARBA00022964"/>
    </source>
</evidence>
<evidence type="ECO:0000259" key="7">
    <source>
        <dbReference type="PROSITE" id="PS51471"/>
    </source>
</evidence>
<organism evidence="8 9">
    <name type="scientific">Fistulifera solaris</name>
    <name type="common">Oleaginous diatom</name>
    <dbReference type="NCBI Taxonomy" id="1519565"/>
    <lineage>
        <taxon>Eukaryota</taxon>
        <taxon>Sar</taxon>
        <taxon>Stramenopiles</taxon>
        <taxon>Ochrophyta</taxon>
        <taxon>Bacillariophyta</taxon>
        <taxon>Bacillariophyceae</taxon>
        <taxon>Bacillariophycidae</taxon>
        <taxon>Naviculales</taxon>
        <taxon>Naviculaceae</taxon>
        <taxon>Fistulifera</taxon>
    </lineage>
</organism>
<dbReference type="Gene3D" id="2.60.120.620">
    <property type="entry name" value="q2cbj1_9rhob like domain"/>
    <property type="match status" value="1"/>
</dbReference>
<dbReference type="InterPro" id="IPR044862">
    <property type="entry name" value="Pro_4_hyd_alph_FE2OG_OXY"/>
</dbReference>
<dbReference type="GO" id="GO:0004656">
    <property type="term" value="F:procollagen-proline 4-dioxygenase activity"/>
    <property type="evidence" value="ECO:0007669"/>
    <property type="project" value="UniProtKB-EC"/>
</dbReference>
<keyword evidence="9" id="KW-1185">Reference proteome</keyword>
<protein>
    <submittedName>
        <fullName evidence="8">Prolyl 4-hydroxylase</fullName>
        <ecNumber evidence="8">1.14.11.2</ecNumber>
    </submittedName>
</protein>
<sequence>MLLSVVIISLVCLAVSQPLGGDAGRRMEFINLTGKKVDIDWQDPSTGATYPLASNTPENQSISFNSFANHKFVIRAHANENSTVHEVIVQVLEDQMDQKVVLKEGLEVERLLVNYERISYEKEDEADVSSSSANYIIGLTGGDSQKAAHTVLEKCRKEASLRLAMGVNVDRVSESLSSCMEQQASAVLMDMDEKLSVQASVLKQISTLAENYTCADPLKETNEPIEERTWEYEGVSRNVGVLHNRPSSQIHVLHDFISAEECEAIRKAAEPTLHRGTVADGAGGSKLSENRKAWQAGVTYDAENPNDPILMVKKRLFAYANNVTGYEMELPGQEDLMSIQYFGSGVDNPTPDRYTPHCDGECNGFPHKKGGRVATMVMYCDVPELGGATNFQHANVYVKPKVGAAAFFSYLNPTTRKSEEGFTTHSGCPVLLGTKRIAVQWMRIGVTSDEPWDSFDTNTISKKKY</sequence>
<dbReference type="SMART" id="SM00702">
    <property type="entry name" value="P4Hc"/>
    <property type="match status" value="1"/>
</dbReference>
<name>A0A1Z5JAZ8_FISSO</name>
<keyword evidence="3" id="KW-0223">Dioxygenase</keyword>
<dbReference type="OrthoDB" id="420380at2759"/>
<dbReference type="GO" id="GO:0031418">
    <property type="term" value="F:L-ascorbic acid binding"/>
    <property type="evidence" value="ECO:0007669"/>
    <property type="project" value="InterPro"/>
</dbReference>
<keyword evidence="6" id="KW-0732">Signal</keyword>
<dbReference type="PANTHER" id="PTHR10869:SF226">
    <property type="entry name" value="PROLYL 4-HYDROXYLASE ALPHA SUBUNIT DOMAIN-CONTAINING PROTEIN"/>
    <property type="match status" value="1"/>
</dbReference>
<keyword evidence="4 8" id="KW-0560">Oxidoreductase</keyword>
<feature type="chain" id="PRO_5012170528" evidence="6">
    <location>
        <begin position="17"/>
        <end position="465"/>
    </location>
</feature>
<dbReference type="InterPro" id="IPR006620">
    <property type="entry name" value="Pro_4_hyd_alph"/>
</dbReference>
<dbReference type="InParanoid" id="A0A1Z5JAZ8"/>
<dbReference type="AlphaFoldDB" id="A0A1Z5JAZ8"/>
<proteinExistence type="predicted"/>
<dbReference type="GO" id="GO:0005783">
    <property type="term" value="C:endoplasmic reticulum"/>
    <property type="evidence" value="ECO:0007669"/>
    <property type="project" value="TreeGrafter"/>
</dbReference>
<dbReference type="InterPro" id="IPR005123">
    <property type="entry name" value="Oxoglu/Fe-dep_dioxygenase_dom"/>
</dbReference>
<evidence type="ECO:0000256" key="6">
    <source>
        <dbReference type="SAM" id="SignalP"/>
    </source>
</evidence>
<keyword evidence="5" id="KW-0408">Iron</keyword>
<dbReference type="EMBL" id="BDSP01000036">
    <property type="protein sequence ID" value="GAX11170.1"/>
    <property type="molecule type" value="Genomic_DNA"/>
</dbReference>
<dbReference type="PROSITE" id="PS51471">
    <property type="entry name" value="FE2OG_OXY"/>
    <property type="match status" value="1"/>
</dbReference>
<dbReference type="Proteomes" id="UP000198406">
    <property type="component" value="Unassembled WGS sequence"/>
</dbReference>
<dbReference type="PANTHER" id="PTHR10869">
    <property type="entry name" value="PROLYL 4-HYDROXYLASE ALPHA SUBUNIT"/>
    <property type="match status" value="1"/>
</dbReference>
<dbReference type="FunFam" id="2.60.120.620:FF:000075">
    <property type="entry name" value="Predicted protein"/>
    <property type="match status" value="1"/>
</dbReference>
<evidence type="ECO:0000313" key="8">
    <source>
        <dbReference type="EMBL" id="GAX11170.1"/>
    </source>
</evidence>
<gene>
    <name evidence="8" type="ORF">FisN_9Hh264</name>
</gene>
<dbReference type="EC" id="1.14.11.2" evidence="8"/>
<keyword evidence="2" id="KW-0479">Metal-binding</keyword>
<dbReference type="GO" id="GO:0005506">
    <property type="term" value="F:iron ion binding"/>
    <property type="evidence" value="ECO:0007669"/>
    <property type="project" value="InterPro"/>
</dbReference>
<evidence type="ECO:0000256" key="4">
    <source>
        <dbReference type="ARBA" id="ARBA00023002"/>
    </source>
</evidence>
<evidence type="ECO:0000256" key="5">
    <source>
        <dbReference type="ARBA" id="ARBA00023004"/>
    </source>
</evidence>
<evidence type="ECO:0000256" key="2">
    <source>
        <dbReference type="ARBA" id="ARBA00022723"/>
    </source>
</evidence>
<feature type="signal peptide" evidence="6">
    <location>
        <begin position="1"/>
        <end position="16"/>
    </location>
</feature>
<dbReference type="InterPro" id="IPR045054">
    <property type="entry name" value="P4HA-like"/>
</dbReference>
<comment type="caution">
    <text evidence="8">The sequence shown here is derived from an EMBL/GenBank/DDBJ whole genome shotgun (WGS) entry which is preliminary data.</text>
</comment>
<dbReference type="Pfam" id="PF13640">
    <property type="entry name" value="2OG-FeII_Oxy_3"/>
    <property type="match status" value="1"/>
</dbReference>
<evidence type="ECO:0000256" key="1">
    <source>
        <dbReference type="ARBA" id="ARBA00001961"/>
    </source>
</evidence>
<evidence type="ECO:0000313" key="9">
    <source>
        <dbReference type="Proteomes" id="UP000198406"/>
    </source>
</evidence>
<feature type="domain" description="Fe2OG dioxygenase" evidence="7">
    <location>
        <begin position="333"/>
        <end position="446"/>
    </location>
</feature>
<accession>A0A1Z5JAZ8</accession>
<comment type="cofactor">
    <cofactor evidence="1">
        <name>L-ascorbate</name>
        <dbReference type="ChEBI" id="CHEBI:38290"/>
    </cofactor>
</comment>
<reference evidence="8 9" key="1">
    <citation type="journal article" date="2015" name="Plant Cell">
        <title>Oil accumulation by the oleaginous diatom Fistulifera solaris as revealed by the genome and transcriptome.</title>
        <authorList>
            <person name="Tanaka T."/>
            <person name="Maeda Y."/>
            <person name="Veluchamy A."/>
            <person name="Tanaka M."/>
            <person name="Abida H."/>
            <person name="Marechal E."/>
            <person name="Bowler C."/>
            <person name="Muto M."/>
            <person name="Sunaga Y."/>
            <person name="Tanaka M."/>
            <person name="Yoshino T."/>
            <person name="Taniguchi T."/>
            <person name="Fukuda Y."/>
            <person name="Nemoto M."/>
            <person name="Matsumoto M."/>
            <person name="Wong P.S."/>
            <person name="Aburatani S."/>
            <person name="Fujibuchi W."/>
        </authorList>
    </citation>
    <scope>NUCLEOTIDE SEQUENCE [LARGE SCALE GENOMIC DNA]</scope>
    <source>
        <strain evidence="8 9">JPCC DA0580</strain>
    </source>
</reference>